<evidence type="ECO:0000256" key="6">
    <source>
        <dbReference type="ARBA" id="ARBA00022729"/>
    </source>
</evidence>
<dbReference type="FunFam" id="3.80.10.10:FF:000095">
    <property type="entry name" value="LRR receptor-like serine/threonine-protein kinase GSO1"/>
    <property type="match status" value="1"/>
</dbReference>
<dbReference type="Pfam" id="PF08263">
    <property type="entry name" value="LRRNT_2"/>
    <property type="match status" value="1"/>
</dbReference>
<evidence type="ECO:0000256" key="7">
    <source>
        <dbReference type="ARBA" id="ARBA00022737"/>
    </source>
</evidence>
<dbReference type="InterPro" id="IPR046956">
    <property type="entry name" value="RLP23-like"/>
</dbReference>
<evidence type="ECO:0000256" key="12">
    <source>
        <dbReference type="SAM" id="MobiDB-lite"/>
    </source>
</evidence>
<keyword evidence="7" id="KW-0677">Repeat</keyword>
<feature type="domain" description="Leucine-rich repeat-containing N-terminal plant-type" evidence="14">
    <location>
        <begin position="44"/>
        <end position="95"/>
    </location>
</feature>
<keyword evidence="3" id="KW-1003">Cell membrane</keyword>
<dbReference type="InterPro" id="IPR013210">
    <property type="entry name" value="LRR_N_plant-typ"/>
</dbReference>
<keyword evidence="10" id="KW-0675">Receptor</keyword>
<dbReference type="Gene3D" id="3.80.10.10">
    <property type="entry name" value="Ribonuclease Inhibitor"/>
    <property type="match status" value="3"/>
</dbReference>
<evidence type="ECO:0000256" key="4">
    <source>
        <dbReference type="ARBA" id="ARBA00022614"/>
    </source>
</evidence>
<dbReference type="Pfam" id="PF13855">
    <property type="entry name" value="LRR_8"/>
    <property type="match status" value="1"/>
</dbReference>
<evidence type="ECO:0000313" key="16">
    <source>
        <dbReference type="Proteomes" id="UP000233551"/>
    </source>
</evidence>
<evidence type="ECO:0000256" key="13">
    <source>
        <dbReference type="SAM" id="SignalP"/>
    </source>
</evidence>
<feature type="compositionally biased region" description="Basic residues" evidence="12">
    <location>
        <begin position="835"/>
        <end position="848"/>
    </location>
</feature>
<gene>
    <name evidence="15" type="ORF">CRG98_030208</name>
</gene>
<evidence type="ECO:0000256" key="3">
    <source>
        <dbReference type="ARBA" id="ARBA00022475"/>
    </source>
</evidence>
<comment type="caution">
    <text evidence="15">The sequence shown here is derived from an EMBL/GenBank/DDBJ whole genome shotgun (WGS) entry which is preliminary data.</text>
</comment>
<comment type="similarity">
    <text evidence="2">Belongs to the RLP family.</text>
</comment>
<keyword evidence="8" id="KW-1133">Transmembrane helix</keyword>
<reference evidence="15 16" key="1">
    <citation type="submission" date="2017-11" db="EMBL/GenBank/DDBJ databases">
        <title>De-novo sequencing of pomegranate (Punica granatum L.) genome.</title>
        <authorList>
            <person name="Akparov Z."/>
            <person name="Amiraslanov A."/>
            <person name="Hajiyeva S."/>
            <person name="Abbasov M."/>
            <person name="Kaur K."/>
            <person name="Hamwieh A."/>
            <person name="Solovyev V."/>
            <person name="Salamov A."/>
            <person name="Braich B."/>
            <person name="Kosarev P."/>
            <person name="Mahmoud A."/>
            <person name="Hajiyev E."/>
            <person name="Babayeva S."/>
            <person name="Izzatullayeva V."/>
            <person name="Mammadov A."/>
            <person name="Mammadov A."/>
            <person name="Sharifova S."/>
            <person name="Ojaghi J."/>
            <person name="Eynullazada K."/>
            <person name="Bayramov B."/>
            <person name="Abdulazimova A."/>
            <person name="Shahmuradov I."/>
        </authorList>
    </citation>
    <scope>NUCLEOTIDE SEQUENCE [LARGE SCALE GENOMIC DNA]</scope>
    <source>
        <strain evidence="16">cv. AG2017</strain>
        <tissue evidence="15">Leaf</tissue>
    </source>
</reference>
<dbReference type="FunFam" id="3.80.10.10:FF:000213">
    <property type="entry name" value="Tyrosine-sulfated glycopeptide receptor 1"/>
    <property type="match status" value="1"/>
</dbReference>
<evidence type="ECO:0000256" key="1">
    <source>
        <dbReference type="ARBA" id="ARBA00004251"/>
    </source>
</evidence>
<dbReference type="STRING" id="22663.A0A2I0IZI7"/>
<organism evidence="15 16">
    <name type="scientific">Punica granatum</name>
    <name type="common">Pomegranate</name>
    <dbReference type="NCBI Taxonomy" id="22663"/>
    <lineage>
        <taxon>Eukaryota</taxon>
        <taxon>Viridiplantae</taxon>
        <taxon>Streptophyta</taxon>
        <taxon>Embryophyta</taxon>
        <taxon>Tracheophyta</taxon>
        <taxon>Spermatophyta</taxon>
        <taxon>Magnoliopsida</taxon>
        <taxon>eudicotyledons</taxon>
        <taxon>Gunneridae</taxon>
        <taxon>Pentapetalae</taxon>
        <taxon>rosids</taxon>
        <taxon>malvids</taxon>
        <taxon>Myrtales</taxon>
        <taxon>Lythraceae</taxon>
        <taxon>Punica</taxon>
    </lineage>
</organism>
<feature type="signal peptide" evidence="13">
    <location>
        <begin position="1"/>
        <end position="23"/>
    </location>
</feature>
<feature type="region of interest" description="Disordered" evidence="12">
    <location>
        <begin position="835"/>
        <end position="854"/>
    </location>
</feature>
<dbReference type="InterPro" id="IPR001611">
    <property type="entry name" value="Leu-rich_rpt"/>
</dbReference>
<dbReference type="PANTHER" id="PTHR48061:SF46">
    <property type="entry name" value="LEUCINE-RICH REPEAT-CONTAINING N-TERMINAL PLANT-TYPE DOMAIN-CONTAINING PROTEIN"/>
    <property type="match status" value="1"/>
</dbReference>
<keyword evidence="16" id="KW-1185">Reference proteome</keyword>
<keyword evidence="6 13" id="KW-0732">Signal</keyword>
<keyword evidence="11" id="KW-0325">Glycoprotein</keyword>
<dbReference type="EMBL" id="PGOL01002248">
    <property type="protein sequence ID" value="PKI49394.1"/>
    <property type="molecule type" value="Genomic_DNA"/>
</dbReference>
<evidence type="ECO:0000256" key="10">
    <source>
        <dbReference type="ARBA" id="ARBA00023170"/>
    </source>
</evidence>
<evidence type="ECO:0000313" key="15">
    <source>
        <dbReference type="EMBL" id="PKI49394.1"/>
    </source>
</evidence>
<proteinExistence type="inferred from homology"/>
<dbReference type="SMART" id="SM00369">
    <property type="entry name" value="LRR_TYP"/>
    <property type="match status" value="7"/>
</dbReference>
<name>A0A2I0IZI7_PUNGR</name>
<feature type="chain" id="PRO_5014138973" description="Leucine-rich repeat-containing N-terminal plant-type domain-containing protein" evidence="13">
    <location>
        <begin position="24"/>
        <end position="874"/>
    </location>
</feature>
<evidence type="ECO:0000256" key="2">
    <source>
        <dbReference type="ARBA" id="ARBA00009592"/>
    </source>
</evidence>
<keyword evidence="9" id="KW-0472">Membrane</keyword>
<dbReference type="InterPro" id="IPR003591">
    <property type="entry name" value="Leu-rich_rpt_typical-subtyp"/>
</dbReference>
<dbReference type="Pfam" id="PF13516">
    <property type="entry name" value="LRR_6"/>
    <property type="match status" value="1"/>
</dbReference>
<comment type="subcellular location">
    <subcellularLocation>
        <location evidence="1">Cell membrane</location>
        <topology evidence="1">Single-pass type I membrane protein</topology>
    </subcellularLocation>
</comment>
<evidence type="ECO:0000256" key="9">
    <source>
        <dbReference type="ARBA" id="ARBA00023136"/>
    </source>
</evidence>
<dbReference type="GO" id="GO:0005886">
    <property type="term" value="C:plasma membrane"/>
    <property type="evidence" value="ECO:0007669"/>
    <property type="project" value="UniProtKB-SubCell"/>
</dbReference>
<evidence type="ECO:0000256" key="11">
    <source>
        <dbReference type="ARBA" id="ARBA00023180"/>
    </source>
</evidence>
<accession>A0A2I0IZI7</accession>
<dbReference type="SUPFAM" id="SSF52058">
    <property type="entry name" value="L domain-like"/>
    <property type="match status" value="2"/>
</dbReference>
<evidence type="ECO:0000256" key="5">
    <source>
        <dbReference type="ARBA" id="ARBA00022692"/>
    </source>
</evidence>
<keyword evidence="4" id="KW-0433">Leucine-rich repeat</keyword>
<dbReference type="InterPro" id="IPR032675">
    <property type="entry name" value="LRR_dom_sf"/>
</dbReference>
<protein>
    <recommendedName>
        <fullName evidence="14">Leucine-rich repeat-containing N-terminal plant-type domain-containing protein</fullName>
    </recommendedName>
</protein>
<keyword evidence="5" id="KW-0812">Transmembrane</keyword>
<sequence length="874" mass="98217">MTMNNIWLLPFLMILRLSVIAVAAPSNSTSYHSHSSQHHSSHISECDALLQFSNSFTISRDASADYCDYVANTSYPKTASWKNNTDCCSWDGVMCHKSTNHVIALDLSCSWLRGAFHSNSTLFSLPTIQKLNLAGNDFNGSEISPRFGIFTGMTNLSLSYSEFSGPIPLGDLAHLTHLDLRYNNLSDTVYFEMFARFENLQFLNLGGNDLTVLLQSNGNCSFPRLKVLGLSRCNLTKFPYFLSSSDELIELDLSGNIISGWIPEWFGRVRGNALTHLDLSSNNFTGEIPSSICQLSSLTYLYLSNNNLRGTIPRCLGNLSNLSGLHLGDNLLQGPLPRSLANCTSLQYLIVSYNDIYDTFPHWLLNATFHSLYTLGLQSNKFHGVISEIPLSPHLSYLRLSNNQFSGPFPINFYQNSSVDLVDLSNNNFEGPLPVPPPTIRYYLIPNNNFSGSIPSQICHNPLLEVLDLSINSLTGSIPHCLINLNASLSVLDLGTNELFGQMPDIFVPMTSLRVIRMSQNRLGGKLPPSLAHCDKLEILDLSENKFYGSFPNWLETLQNLKILVLRSNQFHSLVESSNRTNHPFPALHIFDLSNNDFYGPLPFKYIAHLKAMKEDRSHRLQYMGQGNEYYHDSVVLFIKGSELMFSRVLTFLKTIDLSSNSFDGEISMEVGDLKGLQGLNFSHNNLIGNIPYSMGNLINLEWLHLSSNKLKGEIPRGLADLQFLSWLDLSDNQLVGPIPPSMQFDTFPSVIFGDNPGLCGHPLPKACREENNARKRNPSTGHEEESSNSIEWRAVLMGYGCGLSFGISACYIMLETMRPRWLVRMVEREIARRTSKPKKNFAPRNHGRSLDYTRRNRTEGKRGWFIYYPGLEL</sequence>
<evidence type="ECO:0000259" key="14">
    <source>
        <dbReference type="Pfam" id="PF08263"/>
    </source>
</evidence>
<evidence type="ECO:0000256" key="8">
    <source>
        <dbReference type="ARBA" id="ARBA00022989"/>
    </source>
</evidence>
<dbReference type="Pfam" id="PF00560">
    <property type="entry name" value="LRR_1"/>
    <property type="match status" value="7"/>
</dbReference>
<dbReference type="Proteomes" id="UP000233551">
    <property type="component" value="Unassembled WGS sequence"/>
</dbReference>
<dbReference type="AlphaFoldDB" id="A0A2I0IZI7"/>
<dbReference type="PANTHER" id="PTHR48061">
    <property type="entry name" value="LEUCINE-RICH REPEAT RECEPTOR PROTEIN KINASE EMS1-LIKE-RELATED"/>
    <property type="match status" value="1"/>
</dbReference>